<gene>
    <name evidence="13" type="ORF">SAMN06296052_1292</name>
</gene>
<reference evidence="14" key="1">
    <citation type="submission" date="2017-06" db="EMBL/GenBank/DDBJ databases">
        <authorList>
            <person name="Varghese N."/>
            <person name="Submissions S."/>
        </authorList>
    </citation>
    <scope>NUCLEOTIDE SEQUENCE [LARGE SCALE GENOMIC DNA]</scope>
    <source>
        <strain evidence="14">NKM1</strain>
    </source>
</reference>
<dbReference type="CDD" id="cd07341">
    <property type="entry name" value="M56_BlaR1_MecR1_like"/>
    <property type="match status" value="1"/>
</dbReference>
<evidence type="ECO:0000256" key="8">
    <source>
        <dbReference type="ARBA" id="ARBA00022989"/>
    </source>
</evidence>
<keyword evidence="7" id="KW-0653">Protein transport</keyword>
<evidence type="ECO:0000256" key="5">
    <source>
        <dbReference type="ARBA" id="ARBA00022519"/>
    </source>
</evidence>
<dbReference type="AlphaFoldDB" id="A0A239KI24"/>
<dbReference type="InterPro" id="IPR051045">
    <property type="entry name" value="TonB-dependent_transducer"/>
</dbReference>
<dbReference type="PANTHER" id="PTHR33446">
    <property type="entry name" value="PROTEIN TONB-RELATED"/>
    <property type="match status" value="1"/>
</dbReference>
<evidence type="ECO:0000313" key="14">
    <source>
        <dbReference type="Proteomes" id="UP000198432"/>
    </source>
</evidence>
<feature type="compositionally biased region" description="Polar residues" evidence="10">
    <location>
        <begin position="317"/>
        <end position="331"/>
    </location>
</feature>
<evidence type="ECO:0000256" key="3">
    <source>
        <dbReference type="ARBA" id="ARBA00022448"/>
    </source>
</evidence>
<evidence type="ECO:0000256" key="11">
    <source>
        <dbReference type="SAM" id="Phobius"/>
    </source>
</evidence>
<dbReference type="Proteomes" id="UP000198432">
    <property type="component" value="Unassembled WGS sequence"/>
</dbReference>
<sequence length="488" mass="54817">MEATLNIILKSGLGLLALYLFYYLLLRNETNFRFNRLYLLLAPPVALALPLVKWPSLLHPATSIAQTLQTIQLTEVRVVPYRAPDASSGVLQFLTLTNIAVGFYLLVALFLLFKLLRQLWHIRELRSKATSIEQTTDDVQVVQLPQHYSSFAFLNKVFLSKQEQLNAREKQQVLAHELAHVTLGHTYDVLFYELLSILLWFNPLIWLLKKELRNLHEFQADARVLEQHQPQEYGSLLSKEVLFNMGLPVGSHFQKPQVLQRLYMLKQHGKQPNWLKPLLTLPLLMLLLFSLTSQKATADVAAQLATPGQGKALPEATQVQEDGQELPSQQKGAPAPSATEEAVPAPEQHKTTPGPGEAPPVDAPAQEKKPDGLVHDLLDRKADQPYAYVEQMPRFRGGEQEMLKFLAKNIRYPKEAQEAGLEGLVVVSFDVDDDGSLGNIQIIKSLGMGTDEEAMHVVEQMNGNWEPGTQGGRPVPVRYTLPIRFAIK</sequence>
<dbReference type="GO" id="GO:0031992">
    <property type="term" value="F:energy transducer activity"/>
    <property type="evidence" value="ECO:0007669"/>
    <property type="project" value="InterPro"/>
</dbReference>
<keyword evidence="6 11" id="KW-0812">Transmembrane</keyword>
<dbReference type="GO" id="GO:0030288">
    <property type="term" value="C:outer membrane-bounded periplasmic space"/>
    <property type="evidence" value="ECO:0007669"/>
    <property type="project" value="InterPro"/>
</dbReference>
<evidence type="ECO:0000259" key="12">
    <source>
        <dbReference type="PROSITE" id="PS52015"/>
    </source>
</evidence>
<dbReference type="OrthoDB" id="1039448at2"/>
<dbReference type="NCBIfam" id="TIGR01352">
    <property type="entry name" value="tonB_Cterm"/>
    <property type="match status" value="1"/>
</dbReference>
<evidence type="ECO:0000256" key="9">
    <source>
        <dbReference type="ARBA" id="ARBA00023136"/>
    </source>
</evidence>
<comment type="similarity">
    <text evidence="2">Belongs to the TonB family.</text>
</comment>
<dbReference type="GO" id="GO:0015031">
    <property type="term" value="P:protein transport"/>
    <property type="evidence" value="ECO:0007669"/>
    <property type="project" value="UniProtKB-KW"/>
</dbReference>
<dbReference type="PANTHER" id="PTHR33446:SF2">
    <property type="entry name" value="PROTEIN TONB"/>
    <property type="match status" value="1"/>
</dbReference>
<feature type="transmembrane region" description="Helical" evidence="11">
    <location>
        <begin position="37"/>
        <end position="54"/>
    </location>
</feature>
<evidence type="ECO:0000256" key="7">
    <source>
        <dbReference type="ARBA" id="ARBA00022927"/>
    </source>
</evidence>
<dbReference type="InterPro" id="IPR008756">
    <property type="entry name" value="Peptidase_M56"/>
</dbReference>
<feature type="domain" description="TonB C-terminal" evidence="12">
    <location>
        <begin position="397"/>
        <end position="488"/>
    </location>
</feature>
<dbReference type="EMBL" id="FZOQ01000029">
    <property type="protein sequence ID" value="SNT17650.1"/>
    <property type="molecule type" value="Genomic_DNA"/>
</dbReference>
<comment type="subcellular location">
    <subcellularLocation>
        <location evidence="1">Cell inner membrane</location>
        <topology evidence="1">Single-pass membrane protein</topology>
        <orientation evidence="1">Periplasmic side</orientation>
    </subcellularLocation>
</comment>
<evidence type="ECO:0000256" key="10">
    <source>
        <dbReference type="SAM" id="MobiDB-lite"/>
    </source>
</evidence>
<dbReference type="PRINTS" id="PR01374">
    <property type="entry name" value="TONBPROTEIN"/>
</dbReference>
<dbReference type="PROSITE" id="PS52015">
    <property type="entry name" value="TONB_CTD"/>
    <property type="match status" value="1"/>
</dbReference>
<keyword evidence="9 11" id="KW-0472">Membrane</keyword>
<dbReference type="InterPro" id="IPR003538">
    <property type="entry name" value="TonB"/>
</dbReference>
<feature type="transmembrane region" description="Helical" evidence="11">
    <location>
        <begin position="90"/>
        <end position="113"/>
    </location>
</feature>
<dbReference type="SUPFAM" id="SSF74653">
    <property type="entry name" value="TolA/TonB C-terminal domain"/>
    <property type="match status" value="1"/>
</dbReference>
<feature type="transmembrane region" description="Helical" evidence="11">
    <location>
        <begin position="6"/>
        <end position="25"/>
    </location>
</feature>
<dbReference type="Gene3D" id="3.30.1150.10">
    <property type="match status" value="1"/>
</dbReference>
<feature type="transmembrane region" description="Helical" evidence="11">
    <location>
        <begin position="189"/>
        <end position="208"/>
    </location>
</feature>
<evidence type="ECO:0000256" key="2">
    <source>
        <dbReference type="ARBA" id="ARBA00006555"/>
    </source>
</evidence>
<keyword evidence="8 11" id="KW-1133">Transmembrane helix</keyword>
<organism evidence="13 14">
    <name type="scientific">Pontibacter ummariensis</name>
    <dbReference type="NCBI Taxonomy" id="1610492"/>
    <lineage>
        <taxon>Bacteria</taxon>
        <taxon>Pseudomonadati</taxon>
        <taxon>Bacteroidota</taxon>
        <taxon>Cytophagia</taxon>
        <taxon>Cytophagales</taxon>
        <taxon>Hymenobacteraceae</taxon>
        <taxon>Pontibacter</taxon>
    </lineage>
</organism>
<name>A0A239KI24_9BACT</name>
<feature type="region of interest" description="Disordered" evidence="10">
    <location>
        <begin position="308"/>
        <end position="369"/>
    </location>
</feature>
<dbReference type="InterPro" id="IPR006260">
    <property type="entry name" value="TonB/TolA_C"/>
</dbReference>
<evidence type="ECO:0000313" key="13">
    <source>
        <dbReference type="EMBL" id="SNT17650.1"/>
    </source>
</evidence>
<accession>A0A239KI24</accession>
<keyword evidence="3" id="KW-0813">Transport</keyword>
<keyword evidence="5" id="KW-0997">Cell inner membrane</keyword>
<evidence type="ECO:0000256" key="4">
    <source>
        <dbReference type="ARBA" id="ARBA00022475"/>
    </source>
</evidence>
<evidence type="ECO:0000256" key="1">
    <source>
        <dbReference type="ARBA" id="ARBA00004383"/>
    </source>
</evidence>
<keyword evidence="4" id="KW-1003">Cell membrane</keyword>
<keyword evidence="14" id="KW-1185">Reference proteome</keyword>
<evidence type="ECO:0000256" key="6">
    <source>
        <dbReference type="ARBA" id="ARBA00022692"/>
    </source>
</evidence>
<dbReference type="RefSeq" id="WP_089321357.1">
    <property type="nucleotide sequence ID" value="NZ_FZOQ01000029.1"/>
</dbReference>
<dbReference type="GO" id="GO:0015891">
    <property type="term" value="P:siderophore transport"/>
    <property type="evidence" value="ECO:0007669"/>
    <property type="project" value="InterPro"/>
</dbReference>
<protein>
    <submittedName>
        <fullName evidence="13">TonB family C-terminal domain-containing protein</fullName>
    </submittedName>
</protein>
<dbReference type="Pfam" id="PF03544">
    <property type="entry name" value="TonB_C"/>
    <property type="match status" value="1"/>
</dbReference>
<dbReference type="InterPro" id="IPR037682">
    <property type="entry name" value="TonB_C"/>
</dbReference>
<dbReference type="GO" id="GO:0055085">
    <property type="term" value="P:transmembrane transport"/>
    <property type="evidence" value="ECO:0007669"/>
    <property type="project" value="InterPro"/>
</dbReference>
<proteinExistence type="inferred from homology"/>
<dbReference type="Pfam" id="PF05569">
    <property type="entry name" value="Peptidase_M56"/>
    <property type="match status" value="1"/>
</dbReference>
<dbReference type="GO" id="GO:0098797">
    <property type="term" value="C:plasma membrane protein complex"/>
    <property type="evidence" value="ECO:0007669"/>
    <property type="project" value="TreeGrafter"/>
</dbReference>